<reference evidence="10 11" key="1">
    <citation type="journal article" date="2016" name="Proc. Natl. Acad. Sci. U.S.A.">
        <title>Comparative genomics of biotechnologically important yeasts.</title>
        <authorList>
            <person name="Riley R."/>
            <person name="Haridas S."/>
            <person name="Wolfe K.H."/>
            <person name="Lopes M.R."/>
            <person name="Hittinger C.T."/>
            <person name="Goeker M."/>
            <person name="Salamov A.A."/>
            <person name="Wisecaver J.H."/>
            <person name="Long T.M."/>
            <person name="Calvey C.H."/>
            <person name="Aerts A.L."/>
            <person name="Barry K.W."/>
            <person name="Choi C."/>
            <person name="Clum A."/>
            <person name="Coughlan A.Y."/>
            <person name="Deshpande S."/>
            <person name="Douglass A.P."/>
            <person name="Hanson S.J."/>
            <person name="Klenk H.-P."/>
            <person name="LaButti K.M."/>
            <person name="Lapidus A."/>
            <person name="Lindquist E.A."/>
            <person name="Lipzen A.M."/>
            <person name="Meier-Kolthoff J.P."/>
            <person name="Ohm R.A."/>
            <person name="Otillar R.P."/>
            <person name="Pangilinan J.L."/>
            <person name="Peng Y."/>
            <person name="Rokas A."/>
            <person name="Rosa C.A."/>
            <person name="Scheuner C."/>
            <person name="Sibirny A.A."/>
            <person name="Slot J.C."/>
            <person name="Stielow J.B."/>
            <person name="Sun H."/>
            <person name="Kurtzman C.P."/>
            <person name="Blackwell M."/>
            <person name="Grigoriev I.V."/>
            <person name="Jeffries T.W."/>
        </authorList>
    </citation>
    <scope>NUCLEOTIDE SEQUENCE [LARGE SCALE GENOMIC DNA]</scope>
    <source>
        <strain evidence="10 11">NRRL Y-11557</strain>
    </source>
</reference>
<dbReference type="Gene3D" id="1.10.630.10">
    <property type="entry name" value="Cytochrome P450"/>
    <property type="match status" value="1"/>
</dbReference>
<protein>
    <recommendedName>
        <fullName evidence="12">3-hydroxyphenylacetate 6-hydroxylase</fullName>
    </recommendedName>
</protein>
<dbReference type="OrthoDB" id="1055148at2759"/>
<dbReference type="GO" id="GO:0016705">
    <property type="term" value="F:oxidoreductase activity, acting on paired donors, with incorporation or reduction of molecular oxygen"/>
    <property type="evidence" value="ECO:0007669"/>
    <property type="project" value="InterPro"/>
</dbReference>
<feature type="binding site" description="axial binding residue" evidence="8">
    <location>
        <position position="450"/>
    </location>
    <ligand>
        <name>heme</name>
        <dbReference type="ChEBI" id="CHEBI:30413"/>
    </ligand>
    <ligandPart>
        <name>Fe</name>
        <dbReference type="ChEBI" id="CHEBI:18248"/>
    </ligandPart>
</feature>
<dbReference type="AlphaFoldDB" id="A0A1E3PWQ6"/>
<evidence type="ECO:0000256" key="6">
    <source>
        <dbReference type="ARBA" id="ARBA00023033"/>
    </source>
</evidence>
<keyword evidence="9" id="KW-0472">Membrane</keyword>
<dbReference type="STRING" id="675824.A0A1E3PWQ6"/>
<dbReference type="SUPFAM" id="SSF48264">
    <property type="entry name" value="Cytochrome P450"/>
    <property type="match status" value="1"/>
</dbReference>
<evidence type="ECO:0000313" key="10">
    <source>
        <dbReference type="EMBL" id="ODQ69352.1"/>
    </source>
</evidence>
<comment type="similarity">
    <text evidence="1">Belongs to the cytochrome P450 family.</text>
</comment>
<evidence type="ECO:0000256" key="4">
    <source>
        <dbReference type="ARBA" id="ARBA00023002"/>
    </source>
</evidence>
<dbReference type="PANTHER" id="PTHR46300">
    <property type="entry name" value="P450, PUTATIVE (EUROFUNG)-RELATED-RELATED"/>
    <property type="match status" value="1"/>
</dbReference>
<dbReference type="PRINTS" id="PR00463">
    <property type="entry name" value="EP450I"/>
</dbReference>
<comment type="pathway">
    <text evidence="7">Aromatic compound metabolism; phenylacetate degradation.</text>
</comment>
<proteinExistence type="inferred from homology"/>
<dbReference type="InterPro" id="IPR036396">
    <property type="entry name" value="Cyt_P450_sf"/>
</dbReference>
<accession>A0A1E3PWQ6</accession>
<gene>
    <name evidence="10" type="ORF">LIPSTDRAFT_59358</name>
</gene>
<dbReference type="Pfam" id="PF00067">
    <property type="entry name" value="p450"/>
    <property type="match status" value="1"/>
</dbReference>
<evidence type="ECO:0000256" key="1">
    <source>
        <dbReference type="ARBA" id="ARBA00010617"/>
    </source>
</evidence>
<dbReference type="InterPro" id="IPR002401">
    <property type="entry name" value="Cyt_P450_E_grp-I"/>
</dbReference>
<sequence length="528" mass="59667">MASSSFLLSAVQNYVLQHPYIFLISVLPLSLIFYIIINEFIRARLRIPDFDGPLGYPLVGNIPQIRYNASEKYRSWAKKFGPIFQIQLGNIPVLVVNSAAAAQKVLVTNSQATISRPKFYTFHKVVSTTAGFTIGTSPYDESLKRRRKAAASALNRPAVQTYTPHIDLETKEFVKDAFEIGCKGKLAIDPLPLIQRLSLNLSLTLNWGTRIDSVNDPLFHEITEVEEYVSRFRSTTGNKQDYIPLLRLNPFSGQSALAKNMRARRDVYLARMNRELNERIANKTYKPCIQANVLLDSEAKLNATELMSISLTMVSGGLDTITTLVAWSLPLLARRPDIQKKAYAAIREFFTEQEVLCDPLEDQKCAYVVALVRELLRLYTPLRLALPRAAERDFVVDGKLVPKGTVVFLNAWACNMDGDVWHDPEDFRPERFLEKPGAQIFTYGQGSRMCTGYLLGNRELYLLFMRIISAFEIIEHEPVDTDPLTGLADPTSLVSTPKKYKVIFRPRDTNILEKALKDHVPVTVSVDK</sequence>
<dbReference type="InterPro" id="IPR001128">
    <property type="entry name" value="Cyt_P450"/>
</dbReference>
<evidence type="ECO:0000256" key="5">
    <source>
        <dbReference type="ARBA" id="ARBA00023004"/>
    </source>
</evidence>
<organism evidence="10 11">
    <name type="scientific">Lipomyces starkeyi NRRL Y-11557</name>
    <dbReference type="NCBI Taxonomy" id="675824"/>
    <lineage>
        <taxon>Eukaryota</taxon>
        <taxon>Fungi</taxon>
        <taxon>Dikarya</taxon>
        <taxon>Ascomycota</taxon>
        <taxon>Saccharomycotina</taxon>
        <taxon>Lipomycetes</taxon>
        <taxon>Lipomycetales</taxon>
        <taxon>Lipomycetaceae</taxon>
        <taxon>Lipomyces</taxon>
    </lineage>
</organism>
<feature type="transmembrane region" description="Helical" evidence="9">
    <location>
        <begin position="20"/>
        <end position="37"/>
    </location>
</feature>
<dbReference type="PRINTS" id="PR00385">
    <property type="entry name" value="P450"/>
</dbReference>
<dbReference type="Proteomes" id="UP000094385">
    <property type="component" value="Unassembled WGS sequence"/>
</dbReference>
<name>A0A1E3PWQ6_LIPST</name>
<keyword evidence="4" id="KW-0560">Oxidoreductase</keyword>
<keyword evidence="9" id="KW-1133">Transmembrane helix</keyword>
<evidence type="ECO:0000256" key="9">
    <source>
        <dbReference type="SAM" id="Phobius"/>
    </source>
</evidence>
<evidence type="ECO:0000256" key="2">
    <source>
        <dbReference type="ARBA" id="ARBA00022617"/>
    </source>
</evidence>
<keyword evidence="3 8" id="KW-0479">Metal-binding</keyword>
<evidence type="ECO:0000256" key="8">
    <source>
        <dbReference type="PIRSR" id="PIRSR602401-1"/>
    </source>
</evidence>
<evidence type="ECO:0008006" key="12">
    <source>
        <dbReference type="Google" id="ProtNLM"/>
    </source>
</evidence>
<dbReference type="GO" id="GO:0020037">
    <property type="term" value="F:heme binding"/>
    <property type="evidence" value="ECO:0007669"/>
    <property type="project" value="InterPro"/>
</dbReference>
<keyword evidence="11" id="KW-1185">Reference proteome</keyword>
<dbReference type="PANTHER" id="PTHR46300:SF9">
    <property type="entry name" value="P450, PUTATIVE-RELATED"/>
    <property type="match status" value="1"/>
</dbReference>
<keyword evidence="6" id="KW-0503">Monooxygenase</keyword>
<evidence type="ECO:0000313" key="11">
    <source>
        <dbReference type="Proteomes" id="UP000094385"/>
    </source>
</evidence>
<dbReference type="EMBL" id="KV454304">
    <property type="protein sequence ID" value="ODQ69352.1"/>
    <property type="molecule type" value="Genomic_DNA"/>
</dbReference>
<dbReference type="FunFam" id="1.10.630.10:FF:000072">
    <property type="entry name" value="3-hydroxyphenylacetate 6 hydroxylase"/>
    <property type="match status" value="1"/>
</dbReference>
<dbReference type="GO" id="GO:0005506">
    <property type="term" value="F:iron ion binding"/>
    <property type="evidence" value="ECO:0007669"/>
    <property type="project" value="InterPro"/>
</dbReference>
<keyword evidence="9" id="KW-0812">Transmembrane</keyword>
<dbReference type="InterPro" id="IPR050364">
    <property type="entry name" value="Cytochrome_P450_fung"/>
</dbReference>
<keyword evidence="5 8" id="KW-0408">Iron</keyword>
<comment type="cofactor">
    <cofactor evidence="8">
        <name>heme</name>
        <dbReference type="ChEBI" id="CHEBI:30413"/>
    </cofactor>
</comment>
<dbReference type="GO" id="GO:0004497">
    <property type="term" value="F:monooxygenase activity"/>
    <property type="evidence" value="ECO:0007669"/>
    <property type="project" value="UniProtKB-KW"/>
</dbReference>
<keyword evidence="2 8" id="KW-0349">Heme</keyword>
<evidence type="ECO:0000256" key="7">
    <source>
        <dbReference type="ARBA" id="ARBA00060591"/>
    </source>
</evidence>
<evidence type="ECO:0000256" key="3">
    <source>
        <dbReference type="ARBA" id="ARBA00022723"/>
    </source>
</evidence>